<dbReference type="AlphaFoldDB" id="A0AA35KSS5"/>
<accession>A0AA35KSS5</accession>
<dbReference type="Proteomes" id="UP001178461">
    <property type="component" value="Chromosome 9"/>
</dbReference>
<gene>
    <name evidence="1" type="ORF">PODLI_1B014428</name>
</gene>
<name>A0AA35KSS5_9SAUR</name>
<proteinExistence type="predicted"/>
<evidence type="ECO:0000313" key="1">
    <source>
        <dbReference type="EMBL" id="CAI5783666.1"/>
    </source>
</evidence>
<protein>
    <submittedName>
        <fullName evidence="1">Uncharacterized protein</fullName>
    </submittedName>
</protein>
<sequence>MAANPRQPNGDPPICGSKSTSPEDLNCPFVYIVHAQLPVTINEERAKELDVLKKIRRVLPDHSKGSS</sequence>
<dbReference type="EMBL" id="OX395134">
    <property type="protein sequence ID" value="CAI5783666.1"/>
    <property type="molecule type" value="Genomic_DNA"/>
</dbReference>
<evidence type="ECO:0000313" key="2">
    <source>
        <dbReference type="Proteomes" id="UP001178461"/>
    </source>
</evidence>
<organism evidence="1 2">
    <name type="scientific">Podarcis lilfordi</name>
    <name type="common">Lilford's wall lizard</name>
    <dbReference type="NCBI Taxonomy" id="74358"/>
    <lineage>
        <taxon>Eukaryota</taxon>
        <taxon>Metazoa</taxon>
        <taxon>Chordata</taxon>
        <taxon>Craniata</taxon>
        <taxon>Vertebrata</taxon>
        <taxon>Euteleostomi</taxon>
        <taxon>Lepidosauria</taxon>
        <taxon>Squamata</taxon>
        <taxon>Bifurcata</taxon>
        <taxon>Unidentata</taxon>
        <taxon>Episquamata</taxon>
        <taxon>Laterata</taxon>
        <taxon>Lacertibaenia</taxon>
        <taxon>Lacertidae</taxon>
        <taxon>Podarcis</taxon>
    </lineage>
</organism>
<keyword evidence="2" id="KW-1185">Reference proteome</keyword>
<reference evidence="1" key="1">
    <citation type="submission" date="2022-12" db="EMBL/GenBank/DDBJ databases">
        <authorList>
            <person name="Alioto T."/>
            <person name="Alioto T."/>
            <person name="Gomez Garrido J."/>
        </authorList>
    </citation>
    <scope>NUCLEOTIDE SEQUENCE</scope>
</reference>